<feature type="region of interest" description="Disordered" evidence="1">
    <location>
        <begin position="1"/>
        <end position="27"/>
    </location>
</feature>
<proteinExistence type="predicted"/>
<keyword evidence="3" id="KW-1185">Reference proteome</keyword>
<evidence type="ECO:0000256" key="1">
    <source>
        <dbReference type="SAM" id="MobiDB-lite"/>
    </source>
</evidence>
<reference evidence="2" key="1">
    <citation type="submission" date="2023-03" db="EMBL/GenBank/DDBJ databases">
        <title>Massive genome expansion in bonnet fungi (Mycena s.s.) driven by repeated elements and novel gene families across ecological guilds.</title>
        <authorList>
            <consortium name="Lawrence Berkeley National Laboratory"/>
            <person name="Harder C.B."/>
            <person name="Miyauchi S."/>
            <person name="Viragh M."/>
            <person name="Kuo A."/>
            <person name="Thoen E."/>
            <person name="Andreopoulos B."/>
            <person name="Lu D."/>
            <person name="Skrede I."/>
            <person name="Drula E."/>
            <person name="Henrissat B."/>
            <person name="Morin E."/>
            <person name="Kohler A."/>
            <person name="Barry K."/>
            <person name="LaButti K."/>
            <person name="Morin E."/>
            <person name="Salamov A."/>
            <person name="Lipzen A."/>
            <person name="Mereny Z."/>
            <person name="Hegedus B."/>
            <person name="Baldrian P."/>
            <person name="Stursova M."/>
            <person name="Weitz H."/>
            <person name="Taylor A."/>
            <person name="Grigoriev I.V."/>
            <person name="Nagy L.G."/>
            <person name="Martin F."/>
            <person name="Kauserud H."/>
        </authorList>
    </citation>
    <scope>NUCLEOTIDE SEQUENCE</scope>
    <source>
        <strain evidence="2">CBHHK067</strain>
    </source>
</reference>
<evidence type="ECO:0000313" key="3">
    <source>
        <dbReference type="Proteomes" id="UP001221757"/>
    </source>
</evidence>
<sequence length="580" mass="64453">MPETAPEGSGSMSQPCSRQTTAVQTSRASRRCSLNQAVLYNESSWRVFNSNQLVSITVNKWLEHRHGSAALDAECGLHVTQHYKRKKKKKVHKYEFARPCHGHHPQVKKGVKTDPPGQFRKFAPVGEKDEKGTNLGASEDDPDNSETSSSEGAGGTPEPGPELTLPKIEGNRKMPETGVVQVNFYDEIDRAAPPCQVLVDEFPDGSRKFTTFLSQLIPAAMKNNSPIKERGGRLYRPNIRSSPGHHHLGKIEALLAGESSALSARLWSLGRTNRWGDTEVDGARRWEKSREWYNFVRGPGRTICGRMRPPGNTSTANFQGASMNEAVVVPSGDTDQPGGDFSGTLNNCDRIWVVLVDSARSKEGEGERWSEDESNVRAKVMGEANIDPTDPRVSIQNRRALSATWNLRERQLRTEENLDNHEERSGTKWGSISDFMYTRRSGLRKRRDEPENTKRKQSKMGRQVGPQKSAKRSAAAGMGIFGPDGQLSITDLSDSPLLLPFKFEKHRSFESVWELEMPGIWEAGSVIGGIVMLQAPLSLLRHSVLLGGTAASEMRVLSGLKGQWVHPDLYARTDIFCWPM</sequence>
<feature type="region of interest" description="Disordered" evidence="1">
    <location>
        <begin position="98"/>
        <end position="171"/>
    </location>
</feature>
<dbReference type="EMBL" id="JARKIE010000028">
    <property type="protein sequence ID" value="KAJ7697811.1"/>
    <property type="molecule type" value="Genomic_DNA"/>
</dbReference>
<accession>A0AAD7DRQ3</accession>
<gene>
    <name evidence="2" type="ORF">B0H17DRAFT_1130092</name>
</gene>
<dbReference type="Proteomes" id="UP001221757">
    <property type="component" value="Unassembled WGS sequence"/>
</dbReference>
<organism evidence="2 3">
    <name type="scientific">Mycena rosella</name>
    <name type="common">Pink bonnet</name>
    <name type="synonym">Agaricus rosellus</name>
    <dbReference type="NCBI Taxonomy" id="1033263"/>
    <lineage>
        <taxon>Eukaryota</taxon>
        <taxon>Fungi</taxon>
        <taxon>Dikarya</taxon>
        <taxon>Basidiomycota</taxon>
        <taxon>Agaricomycotina</taxon>
        <taxon>Agaricomycetes</taxon>
        <taxon>Agaricomycetidae</taxon>
        <taxon>Agaricales</taxon>
        <taxon>Marasmiineae</taxon>
        <taxon>Mycenaceae</taxon>
        <taxon>Mycena</taxon>
    </lineage>
</organism>
<feature type="compositionally biased region" description="Polar residues" evidence="1">
    <location>
        <begin position="10"/>
        <end position="27"/>
    </location>
</feature>
<feature type="compositionally biased region" description="Basic residues" evidence="1">
    <location>
        <begin position="100"/>
        <end position="110"/>
    </location>
</feature>
<protein>
    <submittedName>
        <fullName evidence="2">Uncharacterized protein</fullName>
    </submittedName>
</protein>
<name>A0AAD7DRQ3_MYCRO</name>
<dbReference type="AlphaFoldDB" id="A0AAD7DRQ3"/>
<comment type="caution">
    <text evidence="2">The sequence shown here is derived from an EMBL/GenBank/DDBJ whole genome shotgun (WGS) entry which is preliminary data.</text>
</comment>
<evidence type="ECO:0000313" key="2">
    <source>
        <dbReference type="EMBL" id="KAJ7697811.1"/>
    </source>
</evidence>
<feature type="region of interest" description="Disordered" evidence="1">
    <location>
        <begin position="440"/>
        <end position="474"/>
    </location>
</feature>